<gene>
    <name evidence="2" type="ORF">QEO92_24050</name>
</gene>
<accession>A0ABY8M0A5</accession>
<sequence>MTEFARVGALAASFDLPISSHLFPEMSLQLLSHVPTAHSLEYMDWFAPLYEGKIELADGVARIPDAPGWGMSLDRDAVSRYAL</sequence>
<dbReference type="Proteomes" id="UP001227095">
    <property type="component" value="Chromosome"/>
</dbReference>
<evidence type="ECO:0000259" key="1">
    <source>
        <dbReference type="Pfam" id="PF13378"/>
    </source>
</evidence>
<protein>
    <submittedName>
        <fullName evidence="2">Enolase C-terminal domain-like protein</fullName>
    </submittedName>
</protein>
<keyword evidence="3" id="KW-1185">Reference proteome</keyword>
<organism evidence="2 3">
    <name type="scientific">Neorhizobium petrolearium</name>
    <dbReference type="NCBI Taxonomy" id="515361"/>
    <lineage>
        <taxon>Bacteria</taxon>
        <taxon>Pseudomonadati</taxon>
        <taxon>Pseudomonadota</taxon>
        <taxon>Alphaproteobacteria</taxon>
        <taxon>Hyphomicrobiales</taxon>
        <taxon>Rhizobiaceae</taxon>
        <taxon>Rhizobium/Agrobacterium group</taxon>
        <taxon>Neorhizobium</taxon>
    </lineage>
</organism>
<evidence type="ECO:0000313" key="3">
    <source>
        <dbReference type="Proteomes" id="UP001227095"/>
    </source>
</evidence>
<feature type="domain" description="Enolase C-terminal" evidence="1">
    <location>
        <begin position="1"/>
        <end position="77"/>
    </location>
</feature>
<dbReference type="SUPFAM" id="SSF51604">
    <property type="entry name" value="Enolase C-terminal domain-like"/>
    <property type="match status" value="1"/>
</dbReference>
<dbReference type="InterPro" id="IPR029065">
    <property type="entry name" value="Enolase_C-like"/>
</dbReference>
<dbReference type="Gene3D" id="3.20.20.120">
    <property type="entry name" value="Enolase-like C-terminal domain"/>
    <property type="match status" value="1"/>
</dbReference>
<name>A0ABY8M0A5_9HYPH</name>
<reference evidence="2 3" key="1">
    <citation type="submission" date="2023-04" db="EMBL/GenBank/DDBJ databases">
        <title>Neorhizobium petrolearium OS53, complete genome.</title>
        <authorList>
            <person name="Yu T."/>
        </authorList>
    </citation>
    <scope>NUCLEOTIDE SEQUENCE [LARGE SCALE GENOMIC DNA]</scope>
    <source>
        <strain evidence="2 3">OS53</strain>
    </source>
</reference>
<proteinExistence type="predicted"/>
<dbReference type="InterPro" id="IPR036849">
    <property type="entry name" value="Enolase-like_C_sf"/>
</dbReference>
<dbReference type="RefSeq" id="WP_280107478.1">
    <property type="nucleotide sequence ID" value="NZ_CP123000.1"/>
</dbReference>
<evidence type="ECO:0000313" key="2">
    <source>
        <dbReference type="EMBL" id="WGI68002.1"/>
    </source>
</evidence>
<dbReference type="Pfam" id="PF13378">
    <property type="entry name" value="MR_MLE_C"/>
    <property type="match status" value="1"/>
</dbReference>
<dbReference type="EMBL" id="CP123000">
    <property type="protein sequence ID" value="WGI68002.1"/>
    <property type="molecule type" value="Genomic_DNA"/>
</dbReference>